<dbReference type="OrthoDB" id="4900491at2759"/>
<comment type="caution">
    <text evidence="2">The sequence shown here is derived from an EMBL/GenBank/DDBJ whole genome shotgun (WGS) entry which is preliminary data.</text>
</comment>
<feature type="region of interest" description="Disordered" evidence="1">
    <location>
        <begin position="1"/>
        <end position="161"/>
    </location>
</feature>
<protein>
    <submittedName>
        <fullName evidence="2">Uncharacterized protein</fullName>
    </submittedName>
</protein>
<feature type="compositionally biased region" description="Polar residues" evidence="1">
    <location>
        <begin position="152"/>
        <end position="161"/>
    </location>
</feature>
<accession>A0A0F9XUA6</accession>
<dbReference type="EMBL" id="JOKZ01000102">
    <property type="protein sequence ID" value="KKP03663.1"/>
    <property type="molecule type" value="Genomic_DNA"/>
</dbReference>
<evidence type="ECO:0000313" key="3">
    <source>
        <dbReference type="Proteomes" id="UP000034112"/>
    </source>
</evidence>
<evidence type="ECO:0000256" key="1">
    <source>
        <dbReference type="SAM" id="MobiDB-lite"/>
    </source>
</evidence>
<dbReference type="AlphaFoldDB" id="A0A0F9XUA6"/>
<sequence length="161" mass="17770">MNSTIPLEMAKRSWFGNQSSSLIPGATLDAPNIARPQQPREDADHKRRSLKKDKKKSSRHKSSRHKKKKRGHHGSSRRSSRQYTETEATSGWTADDDDNRYQVALWIGESSRTRGSTNSPQKAGSGAREAAEDGDNEVSSPDGEDGDETPIPGNSKQPKSK</sequence>
<dbReference type="Proteomes" id="UP000034112">
    <property type="component" value="Unassembled WGS sequence"/>
</dbReference>
<feature type="compositionally biased region" description="Polar residues" evidence="1">
    <location>
        <begin position="82"/>
        <end position="92"/>
    </location>
</feature>
<organism evidence="2 3">
    <name type="scientific">Trichoderma harzianum</name>
    <name type="common">Hypocrea lixii</name>
    <dbReference type="NCBI Taxonomy" id="5544"/>
    <lineage>
        <taxon>Eukaryota</taxon>
        <taxon>Fungi</taxon>
        <taxon>Dikarya</taxon>
        <taxon>Ascomycota</taxon>
        <taxon>Pezizomycotina</taxon>
        <taxon>Sordariomycetes</taxon>
        <taxon>Hypocreomycetidae</taxon>
        <taxon>Hypocreales</taxon>
        <taxon>Hypocreaceae</taxon>
        <taxon>Trichoderma</taxon>
    </lineage>
</organism>
<dbReference type="OMA" id="NIARPQQ"/>
<feature type="compositionally biased region" description="Acidic residues" evidence="1">
    <location>
        <begin position="132"/>
        <end position="148"/>
    </location>
</feature>
<proteinExistence type="predicted"/>
<feature type="compositionally biased region" description="Basic residues" evidence="1">
    <location>
        <begin position="46"/>
        <end position="80"/>
    </location>
</feature>
<gene>
    <name evidence="2" type="ORF">THAR02_04238</name>
</gene>
<evidence type="ECO:0000313" key="2">
    <source>
        <dbReference type="EMBL" id="KKP03663.1"/>
    </source>
</evidence>
<reference evidence="3" key="1">
    <citation type="journal article" date="2015" name="Genome Announc.">
        <title>Draft whole-genome sequence of the biocontrol agent Trichoderma harzianum T6776.</title>
        <authorList>
            <person name="Baroncelli R."/>
            <person name="Piaggeschi G."/>
            <person name="Fiorini L."/>
            <person name="Bertolini E."/>
            <person name="Zapparata A."/>
            <person name="Pe M.E."/>
            <person name="Sarrocco S."/>
            <person name="Vannacci G."/>
        </authorList>
    </citation>
    <scope>NUCLEOTIDE SEQUENCE [LARGE SCALE GENOMIC DNA]</scope>
    <source>
        <strain evidence="3">T6776</strain>
    </source>
</reference>
<feature type="compositionally biased region" description="Polar residues" evidence="1">
    <location>
        <begin position="113"/>
        <end position="122"/>
    </location>
</feature>
<name>A0A0F9XUA6_TRIHA</name>